<evidence type="ECO:0000313" key="3">
    <source>
        <dbReference type="EMBL" id="CAK9173947.1"/>
    </source>
</evidence>
<dbReference type="AlphaFoldDB" id="A0ABC8TWT6"/>
<evidence type="ECO:0000313" key="2">
    <source>
        <dbReference type="EMBL" id="CAK9146254.1"/>
    </source>
</evidence>
<comment type="caution">
    <text evidence="3">The sequence shown here is derived from an EMBL/GenBank/DDBJ whole genome shotgun (WGS) entry which is preliminary data.</text>
</comment>
<comment type="similarity">
    <text evidence="1">Belongs to the FAM136 family.</text>
</comment>
<reference evidence="3 4" key="1">
    <citation type="submission" date="2024-02" db="EMBL/GenBank/DDBJ databases">
        <authorList>
            <person name="Vignale AGUSTIN F."/>
            <person name="Sosa J E."/>
            <person name="Modenutti C."/>
        </authorList>
    </citation>
    <scope>NUCLEOTIDE SEQUENCE [LARGE SCALE GENOMIC DNA]</scope>
</reference>
<dbReference type="InterPro" id="IPR008560">
    <property type="entry name" value="DUF842_euk"/>
</dbReference>
<sequence>MDHIAAAEERLVNDRLRQKLNEVNAAAQTQLSAVQDHINFTLQQAYFKCAYECFDRRRKSEEIGSCVEHCSVPVLNAQNLVENEMAKFQVNSVSFSFFFFWKDFLT</sequence>
<gene>
    <name evidence="2" type="ORF">ILEXP_LOCUS14090</name>
    <name evidence="3" type="ORF">ILEXP_LOCUS43681</name>
</gene>
<proteinExistence type="inferred from homology"/>
<evidence type="ECO:0000256" key="1">
    <source>
        <dbReference type="ARBA" id="ARBA00009952"/>
    </source>
</evidence>
<evidence type="ECO:0000313" key="4">
    <source>
        <dbReference type="Proteomes" id="UP001642360"/>
    </source>
</evidence>
<dbReference type="PANTHER" id="PTHR21096:SF0">
    <property type="entry name" value="PROTEIN FAM136A"/>
    <property type="match status" value="1"/>
</dbReference>
<keyword evidence="4" id="KW-1185">Reference proteome</keyword>
<name>A0ABC8TWT6_9AQUA</name>
<organism evidence="3 4">
    <name type="scientific">Ilex paraguariensis</name>
    <name type="common">yerba mate</name>
    <dbReference type="NCBI Taxonomy" id="185542"/>
    <lineage>
        <taxon>Eukaryota</taxon>
        <taxon>Viridiplantae</taxon>
        <taxon>Streptophyta</taxon>
        <taxon>Embryophyta</taxon>
        <taxon>Tracheophyta</taxon>
        <taxon>Spermatophyta</taxon>
        <taxon>Magnoliopsida</taxon>
        <taxon>eudicotyledons</taxon>
        <taxon>Gunneridae</taxon>
        <taxon>Pentapetalae</taxon>
        <taxon>asterids</taxon>
        <taxon>campanulids</taxon>
        <taxon>Aquifoliales</taxon>
        <taxon>Aquifoliaceae</taxon>
        <taxon>Ilex</taxon>
    </lineage>
</organism>
<dbReference type="PANTHER" id="PTHR21096">
    <property type="entry name" value="PROTEIN FAM136A"/>
    <property type="match status" value="1"/>
</dbReference>
<dbReference type="Pfam" id="PF05811">
    <property type="entry name" value="DUF842"/>
    <property type="match status" value="1"/>
</dbReference>
<accession>A0ABC8TWT6</accession>
<protein>
    <submittedName>
        <fullName evidence="3">Uncharacterized protein</fullName>
    </submittedName>
</protein>
<dbReference type="EMBL" id="CAUOFW020006258">
    <property type="protein sequence ID" value="CAK9173947.1"/>
    <property type="molecule type" value="Genomic_DNA"/>
</dbReference>
<dbReference type="EMBL" id="CAUOFW020001550">
    <property type="protein sequence ID" value="CAK9146254.1"/>
    <property type="molecule type" value="Genomic_DNA"/>
</dbReference>
<dbReference type="Proteomes" id="UP001642360">
    <property type="component" value="Unassembled WGS sequence"/>
</dbReference>